<sequence length="124" mass="13221">MSELGSQQHEPPASKEKGGMDFFAFADMIGADVSIERPAGSGSFYAEFQDAKTRTAVVTKASKESDIGEVAPGVGETPEEAMTAYAGSIQGKVLIFNYDLDSEMGGNKRREVDVPQNLTVPKLS</sequence>
<organism evidence="2 3">
    <name type="scientific">candidate division WWE3 bacterium RIFCSPHIGHO2_01_FULL_48_15</name>
    <dbReference type="NCBI Taxonomy" id="1802619"/>
    <lineage>
        <taxon>Bacteria</taxon>
        <taxon>Katanobacteria</taxon>
    </lineage>
</organism>
<evidence type="ECO:0000313" key="3">
    <source>
        <dbReference type="Proteomes" id="UP000179005"/>
    </source>
</evidence>
<protein>
    <submittedName>
        <fullName evidence="2">Uncharacterized protein</fullName>
    </submittedName>
</protein>
<name>A0A1F4VBG4_UNCKA</name>
<comment type="caution">
    <text evidence="2">The sequence shown here is derived from an EMBL/GenBank/DDBJ whole genome shotgun (WGS) entry which is preliminary data.</text>
</comment>
<evidence type="ECO:0000256" key="1">
    <source>
        <dbReference type="SAM" id="MobiDB-lite"/>
    </source>
</evidence>
<dbReference type="Proteomes" id="UP000179005">
    <property type="component" value="Unassembled WGS sequence"/>
</dbReference>
<evidence type="ECO:0000313" key="2">
    <source>
        <dbReference type="EMBL" id="OGC54581.1"/>
    </source>
</evidence>
<accession>A0A1F4VBG4</accession>
<reference evidence="2 3" key="1">
    <citation type="journal article" date="2016" name="Nat. Commun.">
        <title>Thousands of microbial genomes shed light on interconnected biogeochemical processes in an aquifer system.</title>
        <authorList>
            <person name="Anantharaman K."/>
            <person name="Brown C.T."/>
            <person name="Hug L.A."/>
            <person name="Sharon I."/>
            <person name="Castelle C.J."/>
            <person name="Probst A.J."/>
            <person name="Thomas B.C."/>
            <person name="Singh A."/>
            <person name="Wilkins M.J."/>
            <person name="Karaoz U."/>
            <person name="Brodie E.L."/>
            <person name="Williams K.H."/>
            <person name="Hubbard S.S."/>
            <person name="Banfield J.F."/>
        </authorList>
    </citation>
    <scope>NUCLEOTIDE SEQUENCE [LARGE SCALE GENOMIC DNA]</scope>
</reference>
<dbReference type="EMBL" id="MEVC01000020">
    <property type="protein sequence ID" value="OGC54581.1"/>
    <property type="molecule type" value="Genomic_DNA"/>
</dbReference>
<proteinExistence type="predicted"/>
<dbReference type="AlphaFoldDB" id="A0A1F4VBG4"/>
<feature type="region of interest" description="Disordered" evidence="1">
    <location>
        <begin position="103"/>
        <end position="124"/>
    </location>
</feature>
<gene>
    <name evidence="2" type="ORF">A2797_01685</name>
</gene>